<feature type="compositionally biased region" description="Polar residues" evidence="1">
    <location>
        <begin position="31"/>
        <end position="45"/>
    </location>
</feature>
<organism evidence="2 3">
    <name type="scientific">Podospora australis</name>
    <dbReference type="NCBI Taxonomy" id="1536484"/>
    <lineage>
        <taxon>Eukaryota</taxon>
        <taxon>Fungi</taxon>
        <taxon>Dikarya</taxon>
        <taxon>Ascomycota</taxon>
        <taxon>Pezizomycotina</taxon>
        <taxon>Sordariomycetes</taxon>
        <taxon>Sordariomycetidae</taxon>
        <taxon>Sordariales</taxon>
        <taxon>Podosporaceae</taxon>
        <taxon>Podospora</taxon>
    </lineage>
</organism>
<feature type="region of interest" description="Disordered" evidence="1">
    <location>
        <begin position="431"/>
        <end position="462"/>
    </location>
</feature>
<gene>
    <name evidence="2" type="ORF">QBC35DRAFT_483664</name>
</gene>
<dbReference type="InterPro" id="IPR016712">
    <property type="entry name" value="Rbsml_bS1m-like"/>
</dbReference>
<dbReference type="PANTHER" id="PTHR28058">
    <property type="entry name" value="37S RIBOSOMAL PROTEIN MRP51, MITOCHONDRIAL"/>
    <property type="match status" value="1"/>
</dbReference>
<evidence type="ECO:0000313" key="3">
    <source>
        <dbReference type="Proteomes" id="UP001302126"/>
    </source>
</evidence>
<evidence type="ECO:0000256" key="1">
    <source>
        <dbReference type="SAM" id="MobiDB-lite"/>
    </source>
</evidence>
<keyword evidence="2" id="KW-0687">Ribonucleoprotein</keyword>
<name>A0AAN6X212_9PEZI</name>
<comment type="caution">
    <text evidence="2">The sequence shown here is derived from an EMBL/GenBank/DDBJ whole genome shotgun (WGS) entry which is preliminary data.</text>
</comment>
<dbReference type="GO" id="GO:0005763">
    <property type="term" value="C:mitochondrial small ribosomal subunit"/>
    <property type="evidence" value="ECO:0007669"/>
    <property type="project" value="TreeGrafter"/>
</dbReference>
<reference evidence="2" key="1">
    <citation type="journal article" date="2023" name="Mol. Phylogenet. Evol.">
        <title>Genome-scale phylogeny and comparative genomics of the fungal order Sordariales.</title>
        <authorList>
            <person name="Hensen N."/>
            <person name="Bonometti L."/>
            <person name="Westerberg I."/>
            <person name="Brannstrom I.O."/>
            <person name="Guillou S."/>
            <person name="Cros-Aarteil S."/>
            <person name="Calhoun S."/>
            <person name="Haridas S."/>
            <person name="Kuo A."/>
            <person name="Mondo S."/>
            <person name="Pangilinan J."/>
            <person name="Riley R."/>
            <person name="LaButti K."/>
            <person name="Andreopoulos B."/>
            <person name="Lipzen A."/>
            <person name="Chen C."/>
            <person name="Yan M."/>
            <person name="Daum C."/>
            <person name="Ng V."/>
            <person name="Clum A."/>
            <person name="Steindorff A."/>
            <person name="Ohm R.A."/>
            <person name="Martin F."/>
            <person name="Silar P."/>
            <person name="Natvig D.O."/>
            <person name="Lalanne C."/>
            <person name="Gautier V."/>
            <person name="Ament-Velasquez S.L."/>
            <person name="Kruys A."/>
            <person name="Hutchinson M.I."/>
            <person name="Powell A.J."/>
            <person name="Barry K."/>
            <person name="Miller A.N."/>
            <person name="Grigoriev I.V."/>
            <person name="Debuchy R."/>
            <person name="Gladieux P."/>
            <person name="Hiltunen Thoren M."/>
            <person name="Johannesson H."/>
        </authorList>
    </citation>
    <scope>NUCLEOTIDE SEQUENCE</scope>
    <source>
        <strain evidence="2">PSN309</strain>
    </source>
</reference>
<dbReference type="EMBL" id="MU864354">
    <property type="protein sequence ID" value="KAK4192404.1"/>
    <property type="molecule type" value="Genomic_DNA"/>
</dbReference>
<sequence length="462" mass="51358">MATRSVSPGGALLRSSRLFSLPAPLPPPSNPHANTRWNSDTMTTPYPTHQVITTVSTSRKNGDWGLKRPLPLRSTTKSTVAMLRVKAIDTMDQITDYSSGADHGITLLKFQELGLPIVTRDANAAKERANLHTPDAPQKSVFEDDIDFTAIGDMKERAELIDKRWKFQGPWLAGMQNGEFQKYIEKQVRPRRAQFRMFLRQKLAEEMNADAKAKAMDAGDEEPNPIRPKDISEEQLTNYLRRLRESNSTLFQMVSQFLDLAPLKPPNVVVDNLDRQGVKVDVSSNPYAENGPPRTHPSAGLSYLRTKNYIDNHPIYGPQEQIKPVVARLVKPRRQMGGIETPKFGIAGIISDVPLGDVRSNQKFSGSKNQISVDNLEVEVPGGPKMWVLPNRANIDSEGKILLKATLPKLEVELVAKELIGEGEGIFGKEREADTVKSSEPALARRQYSKPAFSSAKGYGVR</sequence>
<dbReference type="Proteomes" id="UP001302126">
    <property type="component" value="Unassembled WGS sequence"/>
</dbReference>
<evidence type="ECO:0000313" key="2">
    <source>
        <dbReference type="EMBL" id="KAK4192404.1"/>
    </source>
</evidence>
<dbReference type="GO" id="GO:0070124">
    <property type="term" value="P:mitochondrial translational initiation"/>
    <property type="evidence" value="ECO:0007669"/>
    <property type="project" value="TreeGrafter"/>
</dbReference>
<accession>A0AAN6X212</accession>
<dbReference type="AlphaFoldDB" id="A0AAN6X212"/>
<dbReference type="PANTHER" id="PTHR28058:SF1">
    <property type="entry name" value="SMALL RIBOSOMAL SUBUNIT PROTEIN BS1M"/>
    <property type="match status" value="1"/>
</dbReference>
<keyword evidence="3" id="KW-1185">Reference proteome</keyword>
<reference evidence="2" key="2">
    <citation type="submission" date="2023-05" db="EMBL/GenBank/DDBJ databases">
        <authorList>
            <consortium name="Lawrence Berkeley National Laboratory"/>
            <person name="Steindorff A."/>
            <person name="Hensen N."/>
            <person name="Bonometti L."/>
            <person name="Westerberg I."/>
            <person name="Brannstrom I.O."/>
            <person name="Guillou S."/>
            <person name="Cros-Aarteil S."/>
            <person name="Calhoun S."/>
            <person name="Haridas S."/>
            <person name="Kuo A."/>
            <person name="Mondo S."/>
            <person name="Pangilinan J."/>
            <person name="Riley R."/>
            <person name="Labutti K."/>
            <person name="Andreopoulos B."/>
            <person name="Lipzen A."/>
            <person name="Chen C."/>
            <person name="Yanf M."/>
            <person name="Daum C."/>
            <person name="Ng V."/>
            <person name="Clum A."/>
            <person name="Ohm R."/>
            <person name="Martin F."/>
            <person name="Silar P."/>
            <person name="Natvig D."/>
            <person name="Lalanne C."/>
            <person name="Gautier V."/>
            <person name="Ament-Velasquez S.L."/>
            <person name="Kruys A."/>
            <person name="Hutchinson M.I."/>
            <person name="Powell A.J."/>
            <person name="Barry K."/>
            <person name="Miller A.N."/>
            <person name="Grigoriev I.V."/>
            <person name="Debuchy R."/>
            <person name="Gladieux P."/>
            <person name="Thoren M.H."/>
            <person name="Johannesson H."/>
        </authorList>
    </citation>
    <scope>NUCLEOTIDE SEQUENCE</scope>
    <source>
        <strain evidence="2">PSN309</strain>
    </source>
</reference>
<protein>
    <submittedName>
        <fullName evidence="2">Mitochondrial ribosomal protein MRP51</fullName>
    </submittedName>
</protein>
<feature type="region of interest" description="Disordered" evidence="1">
    <location>
        <begin position="20"/>
        <end position="45"/>
    </location>
</feature>
<keyword evidence="2" id="KW-0689">Ribosomal protein</keyword>
<dbReference type="Pfam" id="PF11709">
    <property type="entry name" value="Mit_ribos_Mrp51"/>
    <property type="match status" value="1"/>
</dbReference>
<dbReference type="GO" id="GO:0003735">
    <property type="term" value="F:structural constituent of ribosome"/>
    <property type="evidence" value="ECO:0007669"/>
    <property type="project" value="TreeGrafter"/>
</dbReference>
<proteinExistence type="predicted"/>